<dbReference type="EMBL" id="NCVQ01000009">
    <property type="protein sequence ID" value="PWZ10900.1"/>
    <property type="molecule type" value="Genomic_DNA"/>
</dbReference>
<dbReference type="PANTHER" id="PTHR31115:SF2">
    <property type="entry name" value="OS05G0107300 PROTEIN"/>
    <property type="match status" value="1"/>
</dbReference>
<feature type="region of interest" description="Disordered" evidence="1">
    <location>
        <begin position="200"/>
        <end position="252"/>
    </location>
</feature>
<dbReference type="EMBL" id="NCVQ01000009">
    <property type="protein sequence ID" value="PWZ10901.1"/>
    <property type="molecule type" value="Genomic_DNA"/>
</dbReference>
<dbReference type="InterPro" id="IPR019340">
    <property type="entry name" value="Histone_AcTrfase_su3"/>
</dbReference>
<comment type="caution">
    <text evidence="2">The sequence shown here is derived from an EMBL/GenBank/DDBJ whole genome shotgun (WGS) entry which is preliminary data.</text>
</comment>
<name>A0A3L6DTH3_MAIZE</name>
<feature type="region of interest" description="Disordered" evidence="1">
    <location>
        <begin position="1"/>
        <end position="26"/>
    </location>
</feature>
<evidence type="ECO:0000313" key="2">
    <source>
        <dbReference type="EMBL" id="PWZ10900.1"/>
    </source>
</evidence>
<feature type="region of interest" description="Disordered" evidence="1">
    <location>
        <begin position="436"/>
        <end position="487"/>
    </location>
</feature>
<dbReference type="AlphaFoldDB" id="A0A3L6DTH3"/>
<dbReference type="Proteomes" id="UP000251960">
    <property type="component" value="Chromosome 8"/>
</dbReference>
<feature type="compositionally biased region" description="Polar residues" evidence="1">
    <location>
        <begin position="439"/>
        <end position="450"/>
    </location>
</feature>
<dbReference type="PANTHER" id="PTHR31115">
    <property type="entry name" value="OS05G0107300 PROTEIN"/>
    <property type="match status" value="1"/>
</dbReference>
<feature type="region of interest" description="Disordered" evidence="1">
    <location>
        <begin position="295"/>
        <end position="331"/>
    </location>
</feature>
<organism evidence="2">
    <name type="scientific">Zea mays</name>
    <name type="common">Maize</name>
    <dbReference type="NCBI Taxonomy" id="4577"/>
    <lineage>
        <taxon>Eukaryota</taxon>
        <taxon>Viridiplantae</taxon>
        <taxon>Streptophyta</taxon>
        <taxon>Embryophyta</taxon>
        <taxon>Tracheophyta</taxon>
        <taxon>Spermatophyta</taxon>
        <taxon>Magnoliopsida</taxon>
        <taxon>Liliopsida</taxon>
        <taxon>Poales</taxon>
        <taxon>Poaceae</taxon>
        <taxon>PACMAD clade</taxon>
        <taxon>Panicoideae</taxon>
        <taxon>Andropogonodae</taxon>
        <taxon>Andropogoneae</taxon>
        <taxon>Tripsacinae</taxon>
        <taxon>Zea</taxon>
    </lineage>
</organism>
<evidence type="ECO:0000313" key="3">
    <source>
        <dbReference type="Proteomes" id="UP000251960"/>
    </source>
</evidence>
<proteinExistence type="predicted"/>
<feature type="compositionally biased region" description="Basic and acidic residues" evidence="1">
    <location>
        <begin position="295"/>
        <end position="307"/>
    </location>
</feature>
<feature type="region of interest" description="Disordered" evidence="1">
    <location>
        <begin position="149"/>
        <end position="184"/>
    </location>
</feature>
<accession>A0A3L6DTH3</accession>
<feature type="compositionally biased region" description="Basic and acidic residues" evidence="1">
    <location>
        <begin position="1033"/>
        <end position="1050"/>
    </location>
</feature>
<feature type="region of interest" description="Disordered" evidence="1">
    <location>
        <begin position="354"/>
        <end position="403"/>
    </location>
</feature>
<gene>
    <name evidence="2" type="ORF">Zm00014a_034891</name>
</gene>
<feature type="region of interest" description="Disordered" evidence="1">
    <location>
        <begin position="1025"/>
        <end position="1149"/>
    </location>
</feature>
<protein>
    <submittedName>
        <fullName evidence="2">Uncharacterized protein</fullName>
    </submittedName>
</protein>
<dbReference type="ExpressionAtlas" id="A0A3L6DTH3">
    <property type="expression patterns" value="baseline and differential"/>
</dbReference>
<sequence length="1216" mass="131942">MAGSFREGAGPGDTHAPPPPPTPPFLQFLALDALASWGSDPKQPHWRHPELRRALASNDQTDELRRIRASVQDSAVKAKEKVRSLHEAIQKLDKYKNIVTRKRQRATEASSSPDKLGAAGACSSSTGALRMGAQNNSAVLSKRVRSSLADARVEGRGSVPTRQGPLVSNEKNSPVEKEKNSTRISAIVSGLSDEKLRGLSTGSEGWEKKMKRRRSVGTMLSRGSDADRDVKSMGQHRPANEARPRSSDGLGYRHGVSAGALAGNKLDGTSQQNNIVSCILPKSDVDYVAQPNERRERHAGVEKERTTVKGNKVNTSDDMQNGSLSPLPKAKACRAPRTSSLAINSCSNFQRSTGGNDEWEEAPYPNKVSPLAGMTNRKRSTHSNASSPPIAWVGQRPQKMSRTRRANVVSPVSNFDEVLSEGSPLDTATRSAPIESGSVLLTKNTSTTKMDSIPSPAGLSESEGSAVAESKSKEKTMHSGEVGNEGANTAHNAMGLIFLSNKNRIPLKEELEDGGVRRQGRSGRGAMHVKGCSLMPKEKLVTAETRKPIKGGRPGSEKNESKLGRPPMKKGSDRKASSWHSQALNSDLTDITGEPQDDQEELLAAVNAARSAIVSAYSGPFWKKVEPMLTFMSSENFSFLKNQVVCGQINLVEELEMSMSCMYDSEHDIIASVDHRIMSKMEEHSSQGLALSNFPPSSQQSKTNGVGAKGLIGCFSHGDKIHTGPQKLEADKWFNEMAPMAHRLLSALIMEDDLPDTNGVQSDILVEFPNSHNPYTVNGYMENELQASTITSNFGLSVDFVHSNSTSVVHQSMCNGFTSNFNNSNSENSVHSEDLSDGLNFTVYTESGPLHDLIPPIPQQCQNPGKNFPLSPYEYQYGQMSVEDKILIELQSIGICPETVPKLDDGEDDNINKMISELRKRLHDQVNQKKCRLHKLDKSIQDTKNIEERSLEQHAMNKLVERAYRKLKGGRIGSSHKAGVSKSANKAAKQLALAFAKRTLVRCHKFDETGKSCFSEPSLWSVLSAPLPSSDAKSTEGVERLKHQKLDRTPFDQGGAKWKKGDRERDHSRDASAKGSGLKSGRHSSGGSGRSGGGERKNKTKPKQKLAQLSTSGNVLGRVVEPFSSPAAQAQEPPEPASEKKTQHPSRNVAPRLTVDAGLPALPGLDDILDVPGGLDGQGNDISSWFTDGLDDSLQDIDLSGALEIPDDDLTQLGFI</sequence>
<evidence type="ECO:0000256" key="1">
    <source>
        <dbReference type="SAM" id="MobiDB-lite"/>
    </source>
</evidence>
<feature type="region of interest" description="Disordered" evidence="1">
    <location>
        <begin position="540"/>
        <end position="581"/>
    </location>
</feature>
<feature type="region of interest" description="Disordered" evidence="1">
    <location>
        <begin position="102"/>
        <end position="123"/>
    </location>
</feature>
<accession>A0A3L6DQN9</accession>
<feature type="compositionally biased region" description="Basic and acidic residues" evidence="1">
    <location>
        <begin position="1059"/>
        <end position="1072"/>
    </location>
</feature>
<feature type="compositionally biased region" description="Polar residues" evidence="1">
    <location>
        <begin position="308"/>
        <end position="324"/>
    </location>
</feature>
<feature type="compositionally biased region" description="Low complexity" evidence="1">
    <location>
        <begin position="1074"/>
        <end position="1083"/>
    </location>
</feature>
<dbReference type="Pfam" id="PF10198">
    <property type="entry name" value="Ada3"/>
    <property type="match status" value="1"/>
</dbReference>
<reference evidence="2 3" key="1">
    <citation type="journal article" date="2018" name="Nat. Genet.">
        <title>Extensive intraspecific gene order and gene structural variations between Mo17 and other maize genomes.</title>
        <authorList>
            <person name="Sun S."/>
            <person name="Zhou Y."/>
            <person name="Chen J."/>
            <person name="Shi J."/>
            <person name="Zhao H."/>
            <person name="Zhao H."/>
            <person name="Song W."/>
            <person name="Zhang M."/>
            <person name="Cui Y."/>
            <person name="Dong X."/>
            <person name="Liu H."/>
            <person name="Ma X."/>
            <person name="Jiao Y."/>
            <person name="Wang B."/>
            <person name="Wei X."/>
            <person name="Stein J.C."/>
            <person name="Glaubitz J.C."/>
            <person name="Lu F."/>
            <person name="Yu G."/>
            <person name="Liang C."/>
            <person name="Fengler K."/>
            <person name="Li B."/>
            <person name="Rafalski A."/>
            <person name="Schnable P.S."/>
            <person name="Ware D.H."/>
            <person name="Buckler E.S."/>
            <person name="Lai J."/>
        </authorList>
    </citation>
    <scope>NUCLEOTIDE SEQUENCE [LARGE SCALE GENOMIC DNA]</scope>
    <source>
        <strain evidence="3">cv. Missouri 17</strain>
        <tissue evidence="2">Seedling</tissue>
    </source>
</reference>